<gene>
    <name evidence="2" type="ORF">NDU88_006524</name>
</gene>
<comment type="caution">
    <text evidence="2">The sequence shown here is derived from an EMBL/GenBank/DDBJ whole genome shotgun (WGS) entry which is preliminary data.</text>
</comment>
<accession>A0AAV7SPX1</accession>
<organism evidence="2 3">
    <name type="scientific">Pleurodeles waltl</name>
    <name type="common">Iberian ribbed newt</name>
    <dbReference type="NCBI Taxonomy" id="8319"/>
    <lineage>
        <taxon>Eukaryota</taxon>
        <taxon>Metazoa</taxon>
        <taxon>Chordata</taxon>
        <taxon>Craniata</taxon>
        <taxon>Vertebrata</taxon>
        <taxon>Euteleostomi</taxon>
        <taxon>Amphibia</taxon>
        <taxon>Batrachia</taxon>
        <taxon>Caudata</taxon>
        <taxon>Salamandroidea</taxon>
        <taxon>Salamandridae</taxon>
        <taxon>Pleurodelinae</taxon>
        <taxon>Pleurodeles</taxon>
    </lineage>
</organism>
<keyword evidence="3" id="KW-1185">Reference proteome</keyword>
<name>A0AAV7SPX1_PLEWA</name>
<feature type="compositionally biased region" description="Low complexity" evidence="1">
    <location>
        <begin position="140"/>
        <end position="151"/>
    </location>
</feature>
<evidence type="ECO:0000256" key="1">
    <source>
        <dbReference type="SAM" id="MobiDB-lite"/>
    </source>
</evidence>
<dbReference type="AlphaFoldDB" id="A0AAV7SPX1"/>
<evidence type="ECO:0000313" key="3">
    <source>
        <dbReference type="Proteomes" id="UP001066276"/>
    </source>
</evidence>
<feature type="region of interest" description="Disordered" evidence="1">
    <location>
        <begin position="74"/>
        <end position="191"/>
    </location>
</feature>
<evidence type="ECO:0000313" key="2">
    <source>
        <dbReference type="EMBL" id="KAJ1166115.1"/>
    </source>
</evidence>
<protein>
    <submittedName>
        <fullName evidence="2">Uncharacterized protein</fullName>
    </submittedName>
</protein>
<sequence>MCGSLTCPPAGPRVLHQHWQEPNKTSLSHQIGPRCQGVGECAAKPSITTQPQQQTPQAQVLGATAQLCLATKPPTAASVGRLTRRLSPASSPPGRNPHSSGRELQRHRLPQSGERKRAKQHQAATGAPRSRPLPHCSNMTGTGSSDTSTVSQPPVPQGNPRHPRPLQPHDASSHRGRSPIEHPALVEVMAG</sequence>
<reference evidence="2" key="1">
    <citation type="journal article" date="2022" name="bioRxiv">
        <title>Sequencing and chromosome-scale assembly of the giantPleurodeles waltlgenome.</title>
        <authorList>
            <person name="Brown T."/>
            <person name="Elewa A."/>
            <person name="Iarovenko S."/>
            <person name="Subramanian E."/>
            <person name="Araus A.J."/>
            <person name="Petzold A."/>
            <person name="Susuki M."/>
            <person name="Suzuki K.-i.T."/>
            <person name="Hayashi T."/>
            <person name="Toyoda A."/>
            <person name="Oliveira C."/>
            <person name="Osipova E."/>
            <person name="Leigh N.D."/>
            <person name="Simon A."/>
            <person name="Yun M.H."/>
        </authorList>
    </citation>
    <scope>NUCLEOTIDE SEQUENCE</scope>
    <source>
        <strain evidence="2">20211129_DDA</strain>
        <tissue evidence="2">Liver</tissue>
    </source>
</reference>
<dbReference type="Proteomes" id="UP001066276">
    <property type="component" value="Chromosome 4_2"/>
</dbReference>
<proteinExistence type="predicted"/>
<dbReference type="EMBL" id="JANPWB010000008">
    <property type="protein sequence ID" value="KAJ1166115.1"/>
    <property type="molecule type" value="Genomic_DNA"/>
</dbReference>